<feature type="transmembrane region" description="Helical" evidence="7">
    <location>
        <begin position="12"/>
        <end position="34"/>
    </location>
</feature>
<evidence type="ECO:0000256" key="6">
    <source>
        <dbReference type="ARBA" id="ARBA00023136"/>
    </source>
</evidence>
<dbReference type="Gene3D" id="1.20.1560.10">
    <property type="entry name" value="ABC transporter type 1, transmembrane domain"/>
    <property type="match status" value="1"/>
</dbReference>
<keyword evidence="11" id="KW-1185">Reference proteome</keyword>
<dbReference type="Pfam" id="PF00664">
    <property type="entry name" value="ABC_membrane"/>
    <property type="match status" value="1"/>
</dbReference>
<protein>
    <submittedName>
        <fullName evidence="10">ABC transporter ATP-binding protein</fullName>
    </submittedName>
</protein>
<dbReference type="SUPFAM" id="SSF52540">
    <property type="entry name" value="P-loop containing nucleoside triphosphate hydrolases"/>
    <property type="match status" value="1"/>
</dbReference>
<comment type="subcellular location">
    <subcellularLocation>
        <location evidence="1">Cell membrane</location>
        <topology evidence="1">Multi-pass membrane protein</topology>
    </subcellularLocation>
</comment>
<comment type="caution">
    <text evidence="10">The sequence shown here is derived from an EMBL/GenBank/DDBJ whole genome shotgun (WGS) entry which is preliminary data.</text>
</comment>
<organism evidence="10 11">
    <name type="scientific">endosymbiont of Escarpia spicata</name>
    <dbReference type="NCBI Taxonomy" id="2200908"/>
    <lineage>
        <taxon>Bacteria</taxon>
        <taxon>Pseudomonadati</taxon>
        <taxon>Pseudomonadota</taxon>
        <taxon>Gammaproteobacteria</taxon>
        <taxon>sulfur-oxidizing symbionts</taxon>
    </lineage>
</organism>
<evidence type="ECO:0000259" key="9">
    <source>
        <dbReference type="PROSITE" id="PS50929"/>
    </source>
</evidence>
<feature type="transmembrane region" description="Helical" evidence="7">
    <location>
        <begin position="169"/>
        <end position="186"/>
    </location>
</feature>
<name>A0A370DTY5_9GAMM</name>
<evidence type="ECO:0000256" key="2">
    <source>
        <dbReference type="ARBA" id="ARBA00022692"/>
    </source>
</evidence>
<dbReference type="GO" id="GO:0015421">
    <property type="term" value="F:ABC-type oligopeptide transporter activity"/>
    <property type="evidence" value="ECO:0007669"/>
    <property type="project" value="TreeGrafter"/>
</dbReference>
<feature type="transmembrane region" description="Helical" evidence="7">
    <location>
        <begin position="254"/>
        <end position="276"/>
    </location>
</feature>
<evidence type="ECO:0000256" key="4">
    <source>
        <dbReference type="ARBA" id="ARBA00022840"/>
    </source>
</evidence>
<evidence type="ECO:0000313" key="11">
    <source>
        <dbReference type="Proteomes" id="UP000254771"/>
    </source>
</evidence>
<dbReference type="AlphaFoldDB" id="A0A370DTY5"/>
<feature type="domain" description="ABC transporter" evidence="8">
    <location>
        <begin position="345"/>
        <end position="578"/>
    </location>
</feature>
<dbReference type="InterPro" id="IPR017871">
    <property type="entry name" value="ABC_transporter-like_CS"/>
</dbReference>
<keyword evidence="3" id="KW-0547">Nucleotide-binding</keyword>
<dbReference type="Pfam" id="PF00005">
    <property type="entry name" value="ABC_tran"/>
    <property type="match status" value="1"/>
</dbReference>
<dbReference type="InterPro" id="IPR011527">
    <property type="entry name" value="ABC1_TM_dom"/>
</dbReference>
<evidence type="ECO:0000259" key="8">
    <source>
        <dbReference type="PROSITE" id="PS50893"/>
    </source>
</evidence>
<evidence type="ECO:0000256" key="5">
    <source>
        <dbReference type="ARBA" id="ARBA00022989"/>
    </source>
</evidence>
<dbReference type="InterPro" id="IPR027417">
    <property type="entry name" value="P-loop_NTPase"/>
</dbReference>
<dbReference type="EMBL" id="QFXE01000001">
    <property type="protein sequence ID" value="RDH88665.1"/>
    <property type="molecule type" value="Genomic_DNA"/>
</dbReference>
<evidence type="ECO:0000256" key="7">
    <source>
        <dbReference type="SAM" id="Phobius"/>
    </source>
</evidence>
<dbReference type="GO" id="GO:0016887">
    <property type="term" value="F:ATP hydrolysis activity"/>
    <property type="evidence" value="ECO:0007669"/>
    <property type="project" value="InterPro"/>
</dbReference>
<evidence type="ECO:0000313" key="10">
    <source>
        <dbReference type="EMBL" id="RDH88665.1"/>
    </source>
</evidence>
<dbReference type="GO" id="GO:0005886">
    <property type="term" value="C:plasma membrane"/>
    <property type="evidence" value="ECO:0007669"/>
    <property type="project" value="UniProtKB-SubCell"/>
</dbReference>
<dbReference type="Gene3D" id="3.40.50.300">
    <property type="entry name" value="P-loop containing nucleotide triphosphate hydrolases"/>
    <property type="match status" value="1"/>
</dbReference>
<dbReference type="InterPro" id="IPR036640">
    <property type="entry name" value="ABC1_TM_sf"/>
</dbReference>
<dbReference type="InterPro" id="IPR039421">
    <property type="entry name" value="Type_1_exporter"/>
</dbReference>
<dbReference type="InterPro" id="IPR003593">
    <property type="entry name" value="AAA+_ATPase"/>
</dbReference>
<reference evidence="10 11" key="1">
    <citation type="journal article" date="2018" name="ISME J.">
        <title>Endosymbiont genomes yield clues of tubeworm success.</title>
        <authorList>
            <person name="Li Y."/>
            <person name="Liles M.R."/>
            <person name="Halanych K.M."/>
        </authorList>
    </citation>
    <scope>NUCLEOTIDE SEQUENCE [LARGE SCALE GENOMIC DNA]</scope>
    <source>
        <strain evidence="10">A1462</strain>
    </source>
</reference>
<sequence>MILQHRRELTAANIIAIFGAIAAVPVPLLIPLLVDEVLLNQPGRAIATIDSLFPASWQGPTLYILAVLGLILILRLITLVLGVWQTRQFTCIAKDVIFRIRRDLLQRLEHISMSAYETLGSGTVASHLVTDLAAVDNFVSTTTSKFLVAVLTITGTALVLLWINWPLALFILLLNPIVIYFTTVFGRRVKHLKKEENSAFQLFQESLEETLDAIQQIRASNRERHYIQRIIDKAESIRHHSAAFTWKSDAAGRLSFVIFLFGFDIFRAVSMFMVLYSDLTIGEMLGVFAYLWFMMGPVQEVLNVQYAYQSAQAALSRINQLMRVDLEPVYPHQENPFKGKTTVSVELNDIHFAYGEGPSVLKDISLQISAGEKVALVGASGGGKTTLVQILLGLYPPASGQVLFDGVPVNRIGMDVVRDHVATVLQHPALLNDSVRVNLTLGRDVPETELWQALKIAQLDATIERMDQGLETLIGRFGVRLSGGQRQRLAIARMVLTNPSVVILDEATSALDTTTEGKLHSALQHFLAGRTTIIIAHRLSAVKQADRVLVFEDGRIVEQGRHDELIANNGLYSSLYGQQQ</sequence>
<feature type="transmembrane region" description="Helical" evidence="7">
    <location>
        <begin position="62"/>
        <end position="84"/>
    </location>
</feature>
<dbReference type="PROSITE" id="PS50929">
    <property type="entry name" value="ABC_TM1F"/>
    <property type="match status" value="1"/>
</dbReference>
<accession>A0A370DTY5</accession>
<feature type="transmembrane region" description="Helical" evidence="7">
    <location>
        <begin position="146"/>
        <end position="163"/>
    </location>
</feature>
<evidence type="ECO:0000256" key="1">
    <source>
        <dbReference type="ARBA" id="ARBA00004651"/>
    </source>
</evidence>
<keyword evidence="5 7" id="KW-1133">Transmembrane helix</keyword>
<dbReference type="PROSITE" id="PS00211">
    <property type="entry name" value="ABC_TRANSPORTER_1"/>
    <property type="match status" value="1"/>
</dbReference>
<dbReference type="SUPFAM" id="SSF90123">
    <property type="entry name" value="ABC transporter transmembrane region"/>
    <property type="match status" value="1"/>
</dbReference>
<feature type="domain" description="ABC transmembrane type-1" evidence="9">
    <location>
        <begin position="14"/>
        <end position="310"/>
    </location>
</feature>
<keyword evidence="4 10" id="KW-0067">ATP-binding</keyword>
<dbReference type="InterPro" id="IPR003439">
    <property type="entry name" value="ABC_transporter-like_ATP-bd"/>
</dbReference>
<evidence type="ECO:0000256" key="3">
    <source>
        <dbReference type="ARBA" id="ARBA00022741"/>
    </source>
</evidence>
<dbReference type="FunFam" id="3.40.50.300:FF:001492">
    <property type="entry name" value="ABC transporter ATP-binding protein/permease"/>
    <property type="match status" value="1"/>
</dbReference>
<dbReference type="PANTHER" id="PTHR43394">
    <property type="entry name" value="ATP-DEPENDENT PERMEASE MDL1, MITOCHONDRIAL"/>
    <property type="match status" value="1"/>
</dbReference>
<gene>
    <name evidence="10" type="ORF">DIZ78_01085</name>
</gene>
<keyword evidence="2 7" id="KW-0812">Transmembrane</keyword>
<dbReference type="SMART" id="SM00382">
    <property type="entry name" value="AAA"/>
    <property type="match status" value="1"/>
</dbReference>
<keyword evidence="6 7" id="KW-0472">Membrane</keyword>
<dbReference type="PROSITE" id="PS50893">
    <property type="entry name" value="ABC_TRANSPORTER_2"/>
    <property type="match status" value="1"/>
</dbReference>
<dbReference type="Proteomes" id="UP000254771">
    <property type="component" value="Unassembled WGS sequence"/>
</dbReference>
<dbReference type="CDD" id="cd07346">
    <property type="entry name" value="ABC_6TM_exporters"/>
    <property type="match status" value="1"/>
</dbReference>
<dbReference type="GO" id="GO:0005524">
    <property type="term" value="F:ATP binding"/>
    <property type="evidence" value="ECO:0007669"/>
    <property type="project" value="UniProtKB-KW"/>
</dbReference>
<dbReference type="PANTHER" id="PTHR43394:SF1">
    <property type="entry name" value="ATP-BINDING CASSETTE SUB-FAMILY B MEMBER 10, MITOCHONDRIAL"/>
    <property type="match status" value="1"/>
</dbReference>
<proteinExistence type="predicted"/>